<protein>
    <submittedName>
        <fullName evidence="1">Uncharacterized protein</fullName>
    </submittedName>
</protein>
<sequence length="135" mass="14851">MRVLINSVINYVSVEIFYCDFQSPGLRSCESHKPNTGKSFPTYSTRSSFFHVATSPDASLRRAASVAAFGQSLAGERFIAIAVEATRRLLVLQLPFPSRLFCRSTSTHLALRLLALDNFVANDICQTAPTAFCQA</sequence>
<dbReference type="EMBL" id="JPKZ01002908">
    <property type="protein sequence ID" value="KHN74452.1"/>
    <property type="molecule type" value="Genomic_DNA"/>
</dbReference>
<comment type="caution">
    <text evidence="1">The sequence shown here is derived from an EMBL/GenBank/DDBJ whole genome shotgun (WGS) entry which is preliminary data.</text>
</comment>
<keyword evidence="2" id="KW-1185">Reference proteome</keyword>
<organism evidence="1 2">
    <name type="scientific">Toxocara canis</name>
    <name type="common">Canine roundworm</name>
    <dbReference type="NCBI Taxonomy" id="6265"/>
    <lineage>
        <taxon>Eukaryota</taxon>
        <taxon>Metazoa</taxon>
        <taxon>Ecdysozoa</taxon>
        <taxon>Nematoda</taxon>
        <taxon>Chromadorea</taxon>
        <taxon>Rhabditida</taxon>
        <taxon>Spirurina</taxon>
        <taxon>Ascaridomorpha</taxon>
        <taxon>Ascaridoidea</taxon>
        <taxon>Toxocaridae</taxon>
        <taxon>Toxocara</taxon>
    </lineage>
</organism>
<reference evidence="1 2" key="1">
    <citation type="submission" date="2014-11" db="EMBL/GenBank/DDBJ databases">
        <title>Genetic blueprint of the zoonotic pathogen Toxocara canis.</title>
        <authorList>
            <person name="Zhu X.-Q."/>
            <person name="Korhonen P.K."/>
            <person name="Cai H."/>
            <person name="Young N.D."/>
            <person name="Nejsum P."/>
            <person name="von Samson-Himmelstjerna G."/>
            <person name="Boag P.R."/>
            <person name="Tan P."/>
            <person name="Li Q."/>
            <person name="Min J."/>
            <person name="Yang Y."/>
            <person name="Wang X."/>
            <person name="Fang X."/>
            <person name="Hall R.S."/>
            <person name="Hofmann A."/>
            <person name="Sternberg P.W."/>
            <person name="Jex A.R."/>
            <person name="Gasser R.B."/>
        </authorList>
    </citation>
    <scope>NUCLEOTIDE SEQUENCE [LARGE SCALE GENOMIC DNA]</scope>
    <source>
        <strain evidence="1">PN_DK_2014</strain>
    </source>
</reference>
<proteinExistence type="predicted"/>
<name>A0A0B2UZD8_TOXCA</name>
<gene>
    <name evidence="1" type="ORF">Tcan_00371</name>
</gene>
<evidence type="ECO:0000313" key="1">
    <source>
        <dbReference type="EMBL" id="KHN74452.1"/>
    </source>
</evidence>
<dbReference type="Proteomes" id="UP000031036">
    <property type="component" value="Unassembled WGS sequence"/>
</dbReference>
<dbReference type="AlphaFoldDB" id="A0A0B2UZD8"/>
<accession>A0A0B2UZD8</accession>
<evidence type="ECO:0000313" key="2">
    <source>
        <dbReference type="Proteomes" id="UP000031036"/>
    </source>
</evidence>